<evidence type="ECO:0000256" key="2">
    <source>
        <dbReference type="PROSITE-ProRule" id="PRU00169"/>
    </source>
</evidence>
<evidence type="ECO:0000313" key="5">
    <source>
        <dbReference type="EMBL" id="MDA7022053.1"/>
    </source>
</evidence>
<protein>
    <submittedName>
        <fullName evidence="6">LuxR family DNA-binding response regulator</fullName>
    </submittedName>
    <submittedName>
        <fullName evidence="5">Response regulator transcription factor</fullName>
    </submittedName>
</protein>
<feature type="domain" description="HTH luxR-type" evidence="3">
    <location>
        <begin position="158"/>
        <end position="220"/>
    </location>
</feature>
<dbReference type="GO" id="GO:0006355">
    <property type="term" value="P:regulation of DNA-templated transcription"/>
    <property type="evidence" value="ECO:0007669"/>
    <property type="project" value="InterPro"/>
</dbReference>
<dbReference type="PROSITE" id="PS50043">
    <property type="entry name" value="HTH_LUXR_2"/>
    <property type="match status" value="1"/>
</dbReference>
<gene>
    <name evidence="6" type="primary">uhpA_1</name>
    <name evidence="6" type="ORF">NCTC10754_02972</name>
    <name evidence="5" type="ORF">PI499_09170</name>
</gene>
<reference evidence="6 7" key="1">
    <citation type="submission" date="2019-02" db="EMBL/GenBank/DDBJ databases">
        <authorList>
            <consortium name="Pathogen Informatics"/>
        </authorList>
    </citation>
    <scope>NUCLEOTIDE SEQUENCE [LARGE SCALE GENOMIC DNA]</scope>
    <source>
        <strain evidence="6 7">3012STDY7103891</strain>
    </source>
</reference>
<dbReference type="AlphaFoldDB" id="A0A267BQY6"/>
<dbReference type="CDD" id="cd06170">
    <property type="entry name" value="LuxR_C_like"/>
    <property type="match status" value="1"/>
</dbReference>
<dbReference type="Proteomes" id="UP000330809">
    <property type="component" value="Unassembled WGS sequence"/>
</dbReference>
<dbReference type="SMART" id="SM00421">
    <property type="entry name" value="HTH_LUXR"/>
    <property type="match status" value="1"/>
</dbReference>
<dbReference type="Proteomes" id="UP001212337">
    <property type="component" value="Unassembled WGS sequence"/>
</dbReference>
<evidence type="ECO:0000259" key="4">
    <source>
        <dbReference type="PROSITE" id="PS50110"/>
    </source>
</evidence>
<evidence type="ECO:0000256" key="1">
    <source>
        <dbReference type="ARBA" id="ARBA00023125"/>
    </source>
</evidence>
<dbReference type="EMBL" id="JAQJVI010000008">
    <property type="protein sequence ID" value="MDA7022053.1"/>
    <property type="molecule type" value="Genomic_DNA"/>
</dbReference>
<dbReference type="SUPFAM" id="SSF52172">
    <property type="entry name" value="CheY-like"/>
    <property type="match status" value="1"/>
</dbReference>
<dbReference type="PANTHER" id="PTHR43214">
    <property type="entry name" value="TWO-COMPONENT RESPONSE REGULATOR"/>
    <property type="match status" value="1"/>
</dbReference>
<keyword evidence="1 6" id="KW-0238">DNA-binding</keyword>
<reference evidence="5 8" key="2">
    <citation type="submission" date="2023-01" db="EMBL/GenBank/DDBJ databases">
        <title>Effects of deletion of Siderophore biosynthase gene in Pseudomonas fragi on quorum sensing and spoliage ability.</title>
        <authorList>
            <person name="Cui F."/>
            <person name="Wang D."/>
            <person name="Liu J."/>
            <person name="Wang Q."/>
            <person name="Li T."/>
            <person name="Li J."/>
        </authorList>
    </citation>
    <scope>NUCLEOTIDE SEQUENCE [LARGE SCALE GENOMIC DNA]</scope>
    <source>
        <strain evidence="5 8">MS-10</strain>
    </source>
</reference>
<dbReference type="InterPro" id="IPR039420">
    <property type="entry name" value="WalR-like"/>
</dbReference>
<dbReference type="InterPro" id="IPR016032">
    <property type="entry name" value="Sig_transdc_resp-reg_C-effctor"/>
</dbReference>
<dbReference type="Gene3D" id="3.40.50.2300">
    <property type="match status" value="1"/>
</dbReference>
<dbReference type="GO" id="GO:0000160">
    <property type="term" value="P:phosphorelay signal transduction system"/>
    <property type="evidence" value="ECO:0007669"/>
    <property type="project" value="InterPro"/>
</dbReference>
<dbReference type="InterPro" id="IPR000792">
    <property type="entry name" value="Tscrpt_reg_LuxR_C"/>
</dbReference>
<evidence type="ECO:0000313" key="7">
    <source>
        <dbReference type="Proteomes" id="UP000330809"/>
    </source>
</evidence>
<dbReference type="InterPro" id="IPR011006">
    <property type="entry name" value="CheY-like_superfamily"/>
</dbReference>
<evidence type="ECO:0000313" key="8">
    <source>
        <dbReference type="Proteomes" id="UP001212337"/>
    </source>
</evidence>
<dbReference type="PRINTS" id="PR00038">
    <property type="entry name" value="HTHLUXR"/>
</dbReference>
<dbReference type="SUPFAM" id="SSF46894">
    <property type="entry name" value="C-terminal effector domain of the bipartite response regulators"/>
    <property type="match status" value="1"/>
</dbReference>
<dbReference type="RefSeq" id="WP_095024706.1">
    <property type="nucleotide sequence ID" value="NZ_CAACYJ010000035.1"/>
</dbReference>
<dbReference type="Pfam" id="PF00196">
    <property type="entry name" value="GerE"/>
    <property type="match status" value="1"/>
</dbReference>
<sequence length="221" mass="24388">MFKSIRVGVLDTHEIARYGLCLHLFEQPDITVVGSYGRCDIAMRGVSEDEFDLLLIGHLSEGNDTVALIRALSIEQSTLRILVLLDQPHLPTAVLLMASGAHGIICKTQPLDSYVTAIRSLANGEFYFCSRLILQATFDMPVGTHAGDGSATRVCLLDRVMLTSQEREVLHLCVAGLTDTQIAAGFTRSVKTINAQKRAAYKKLGLRNDLDLFRRLPLRFS</sequence>
<name>A0A267BQY6_PSEFR</name>
<dbReference type="EMBL" id="CAACYJ010000035">
    <property type="protein sequence ID" value="VFB20355.1"/>
    <property type="molecule type" value="Genomic_DNA"/>
</dbReference>
<dbReference type="InterPro" id="IPR001789">
    <property type="entry name" value="Sig_transdc_resp-reg_receiver"/>
</dbReference>
<feature type="domain" description="Response regulatory" evidence="4">
    <location>
        <begin position="6"/>
        <end position="122"/>
    </location>
</feature>
<dbReference type="GO" id="GO:0003677">
    <property type="term" value="F:DNA binding"/>
    <property type="evidence" value="ECO:0007669"/>
    <property type="project" value="UniProtKB-KW"/>
</dbReference>
<dbReference type="PROSITE" id="PS50110">
    <property type="entry name" value="RESPONSE_REGULATORY"/>
    <property type="match status" value="1"/>
</dbReference>
<proteinExistence type="predicted"/>
<dbReference type="PANTHER" id="PTHR43214:SF17">
    <property type="entry name" value="TRANSCRIPTIONAL REGULATORY PROTEIN RCSB"/>
    <property type="match status" value="1"/>
</dbReference>
<comment type="caution">
    <text evidence="2">Lacks conserved residue(s) required for the propagation of feature annotation.</text>
</comment>
<evidence type="ECO:0000259" key="3">
    <source>
        <dbReference type="PROSITE" id="PS50043"/>
    </source>
</evidence>
<evidence type="ECO:0000313" key="6">
    <source>
        <dbReference type="EMBL" id="VFB20355.1"/>
    </source>
</evidence>
<keyword evidence="8" id="KW-1185">Reference proteome</keyword>
<accession>A0A267BQY6</accession>
<organism evidence="6 7">
    <name type="scientific">Pseudomonas fragi</name>
    <dbReference type="NCBI Taxonomy" id="296"/>
    <lineage>
        <taxon>Bacteria</taxon>
        <taxon>Pseudomonadati</taxon>
        <taxon>Pseudomonadota</taxon>
        <taxon>Gammaproteobacteria</taxon>
        <taxon>Pseudomonadales</taxon>
        <taxon>Pseudomonadaceae</taxon>
        <taxon>Pseudomonas</taxon>
    </lineage>
</organism>